<dbReference type="InterPro" id="IPR050126">
    <property type="entry name" value="Ap4A_hydrolase"/>
</dbReference>
<evidence type="ECO:0000259" key="1">
    <source>
        <dbReference type="PROSITE" id="PS00125"/>
    </source>
</evidence>
<dbReference type="InterPro" id="IPR004843">
    <property type="entry name" value="Calcineurin-like_PHP"/>
</dbReference>
<reference evidence="2 3" key="1">
    <citation type="submission" date="2013-04" db="EMBL/GenBank/DDBJ databases">
        <title>Hyphomonas sp. T24B3 Genome Sequencing.</title>
        <authorList>
            <person name="Lai Q."/>
            <person name="Shao Z."/>
        </authorList>
    </citation>
    <scope>NUCLEOTIDE SEQUENCE [LARGE SCALE GENOMIC DNA]</scope>
    <source>
        <strain evidence="2 3">T24B3</strain>
    </source>
</reference>
<protein>
    <recommendedName>
        <fullName evidence="1">Serine/threonine specific protein phosphatases domain-containing protein</fullName>
    </recommendedName>
</protein>
<dbReference type="Gene3D" id="3.60.21.10">
    <property type="match status" value="1"/>
</dbReference>
<dbReference type="AlphaFoldDB" id="A0A062U174"/>
<dbReference type="GO" id="GO:0016791">
    <property type="term" value="F:phosphatase activity"/>
    <property type="evidence" value="ECO:0007669"/>
    <property type="project" value="TreeGrafter"/>
</dbReference>
<dbReference type="GO" id="GO:0110154">
    <property type="term" value="P:RNA decapping"/>
    <property type="evidence" value="ECO:0007669"/>
    <property type="project" value="TreeGrafter"/>
</dbReference>
<dbReference type="STRING" id="1280941.HY2_10025"/>
<dbReference type="CDD" id="cd00144">
    <property type="entry name" value="MPP_PPP_family"/>
    <property type="match status" value="1"/>
</dbReference>
<organism evidence="2 3">
    <name type="scientific">Hyphomonas pacifica</name>
    <dbReference type="NCBI Taxonomy" id="1280941"/>
    <lineage>
        <taxon>Bacteria</taxon>
        <taxon>Pseudomonadati</taxon>
        <taxon>Pseudomonadota</taxon>
        <taxon>Alphaproteobacteria</taxon>
        <taxon>Hyphomonadales</taxon>
        <taxon>Hyphomonadaceae</taxon>
        <taxon>Hyphomonas</taxon>
    </lineage>
</organism>
<dbReference type="RefSeq" id="WP_051594704.1">
    <property type="nucleotide sequence ID" value="NZ_AWFA01000009.1"/>
</dbReference>
<keyword evidence="3" id="KW-1185">Reference proteome</keyword>
<comment type="caution">
    <text evidence="2">The sequence shown here is derived from an EMBL/GenBank/DDBJ whole genome shotgun (WGS) entry which is preliminary data.</text>
</comment>
<dbReference type="InterPro" id="IPR006186">
    <property type="entry name" value="Ser/Thr-sp_prot-phosphatase"/>
</dbReference>
<accession>A0A062U174</accession>
<gene>
    <name evidence="2" type="ORF">HY3_10265</name>
</gene>
<dbReference type="SUPFAM" id="SSF56300">
    <property type="entry name" value="Metallo-dependent phosphatases"/>
    <property type="match status" value="1"/>
</dbReference>
<evidence type="ECO:0000313" key="3">
    <source>
        <dbReference type="Proteomes" id="UP000249123"/>
    </source>
</evidence>
<feature type="domain" description="Serine/threonine specific protein phosphatases" evidence="1">
    <location>
        <begin position="88"/>
        <end position="93"/>
    </location>
</feature>
<evidence type="ECO:0000313" key="2">
    <source>
        <dbReference type="EMBL" id="RAN34684.1"/>
    </source>
</evidence>
<dbReference type="InterPro" id="IPR029052">
    <property type="entry name" value="Metallo-depent_PP-like"/>
</dbReference>
<dbReference type="Proteomes" id="UP000249123">
    <property type="component" value="Unassembled WGS sequence"/>
</dbReference>
<proteinExistence type="predicted"/>
<sequence length="247" mass="28087">MSARDSSVDKADTSRPPVYYAIGDVHGESDRLKRLHDAIHVRHERLYAQYDYRIVHLGDYVDRGPDSAGTLAFLMECQAADPSRIICLRGNHEQIMIEGHDSDDISARDMWLRNGGKQTLESYQKMGLEGVPHSHLAWLESLPDIYVKDEQKLIFVHAGVDTREYPNCRPGRRLWTRASTFFRTENWDNPELYAHTVVHGHTPTDDFFPDVEGDISRRINVDTGAVYGGRLTAVCLTCHGEPSFIYA</sequence>
<dbReference type="PROSITE" id="PS00125">
    <property type="entry name" value="SER_THR_PHOSPHATASE"/>
    <property type="match status" value="1"/>
</dbReference>
<dbReference type="GO" id="GO:0008803">
    <property type="term" value="F:bis(5'-nucleosyl)-tetraphosphatase (symmetrical) activity"/>
    <property type="evidence" value="ECO:0007669"/>
    <property type="project" value="TreeGrafter"/>
</dbReference>
<dbReference type="eggNOG" id="COG0639">
    <property type="taxonomic scope" value="Bacteria"/>
</dbReference>
<dbReference type="Pfam" id="PF00149">
    <property type="entry name" value="Metallophos"/>
    <property type="match status" value="1"/>
</dbReference>
<name>A0A062U174_9PROT</name>
<dbReference type="GO" id="GO:0005737">
    <property type="term" value="C:cytoplasm"/>
    <property type="evidence" value="ECO:0007669"/>
    <property type="project" value="TreeGrafter"/>
</dbReference>
<dbReference type="PANTHER" id="PTHR42850:SF4">
    <property type="entry name" value="ZINC-DEPENDENT ENDOPOLYPHOSPHATASE"/>
    <property type="match status" value="1"/>
</dbReference>
<dbReference type="EMBL" id="AWFB01000009">
    <property type="protein sequence ID" value="RAN34684.1"/>
    <property type="molecule type" value="Genomic_DNA"/>
</dbReference>
<dbReference type="PANTHER" id="PTHR42850">
    <property type="entry name" value="METALLOPHOSPHOESTERASE"/>
    <property type="match status" value="1"/>
</dbReference>